<feature type="compositionally biased region" description="Pro residues" evidence="5">
    <location>
        <begin position="688"/>
        <end position="701"/>
    </location>
</feature>
<keyword evidence="10" id="KW-1185">Reference proteome</keyword>
<gene>
    <name evidence="9" type="primary">HaOG214242</name>
    <name evidence="9" type="ORF">B5X24_HaOG214242</name>
</gene>
<name>A0A2W1B5C6_HELAM</name>
<dbReference type="SMART" id="SM01203">
    <property type="entry name" value="DUF3585"/>
    <property type="match status" value="1"/>
</dbReference>
<evidence type="ECO:0000259" key="7">
    <source>
        <dbReference type="PROSITE" id="PS51840"/>
    </source>
</evidence>
<dbReference type="PROSITE" id="PS51848">
    <property type="entry name" value="BMERB"/>
    <property type="match status" value="1"/>
</dbReference>
<evidence type="ECO:0000256" key="1">
    <source>
        <dbReference type="ARBA" id="ARBA00004177"/>
    </source>
</evidence>
<feature type="compositionally biased region" description="Polar residues" evidence="5">
    <location>
        <begin position="852"/>
        <end position="866"/>
    </location>
</feature>
<evidence type="ECO:0000259" key="6">
    <source>
        <dbReference type="PROSITE" id="PS50021"/>
    </source>
</evidence>
<evidence type="ECO:0008006" key="11">
    <source>
        <dbReference type="Google" id="ProtNLM"/>
    </source>
</evidence>
<feature type="compositionally biased region" description="Polar residues" evidence="5">
    <location>
        <begin position="806"/>
        <end position="819"/>
    </location>
</feature>
<feature type="compositionally biased region" description="Basic and acidic residues" evidence="5">
    <location>
        <begin position="730"/>
        <end position="768"/>
    </location>
</feature>
<feature type="region of interest" description="Disordered" evidence="5">
    <location>
        <begin position="847"/>
        <end position="918"/>
    </location>
</feature>
<feature type="domain" description="BMERB" evidence="8">
    <location>
        <begin position="909"/>
        <end position="1077"/>
    </location>
</feature>
<dbReference type="PANTHER" id="PTHR23167">
    <property type="entry name" value="CALPONIN HOMOLOGY DOMAIN-CONTAINING PROTEIN DDB_G0272472-RELATED"/>
    <property type="match status" value="1"/>
</dbReference>
<feature type="region of interest" description="Disordered" evidence="5">
    <location>
        <begin position="273"/>
        <end position="316"/>
    </location>
</feature>
<sequence length="1092" mass="123734">MASVWKRLQRVNKRAAKFQYTASYHRVDLETSPKWKPNKLSVVWTRRSRRVITEPLEWEPSLKDPLKGSVIYTVPENRTVAVTLFKDSRTNELEDKDWTFVLEDVSITGKRRRLAVCSINMRKYASLEPSQRTLVLPLEPVTQKIVAASVQLTLHCVLLREGQATLEPSQRTLVLPLEPVTQKIVAASVQLTLHCVLLREGQATDEDMQSLASLLSVNNNSDIAVLEDLDEDDYTLSDNSTRQMLDLRQQMEEMTQSLTNSDIAATPNSVQSLNFDNSRTPTAPITPDDTNPTTPTTPVPSDPMPNDNDNTFDPPPKTRPEMLSHLTKLAMSKPEPKFYSTPKSNNVVENKGELKGVVFKPRTVAMRNLKPLELKTNFNLDRNENEKDEDSDKTPTAADMEKLFPGKFDKDKTPVQDLLEWVQGVTKEYKQVRVTNLTTSFRSGLAFCAIIHRFRPDLIDFSGLQPDEAERNLRVALDASSKLGISQVLTAADVCSRQIPDRLAIMTYLFQLRAHFTGNELHVEQLGNDETESSYLVGRHDTDGSIPQELFSREISTRRSRNIMDRPRPGSQDSQESRNSQDRSSPDKPSSPGTFMAPGVRDMFLQQSKTILGKMLSPARDLRAEKPTAKWFADPLKVNEPPPVRPEKLMTRKELTDPFGSDDEEEQQEPPPAPQNNGNTDTAKPQPEQKPPEPIPDPLSQPDPELRGTPNSQPKPVTPELPKPTPQLLSRHDELKERARQLLEATKREAREKDRKLRQKEKEEKENGLRNGDVSPKKPMTEEERQAMLRERARKLIADARAGIVSPTSPLSPSRNSRTGTVEIISKQSVMDEIVAAGGVEQLDALLGRTDSLPSTPGSRKSSLSPDRSEDRHSEDTKSVKSLSLSGERRSPLHSFSAFVDSLAPEHDNNDTDEGKETGSYIQSELEALEKEQCAIDERAAALEKQLRRVMECADNTEKMWRRLLLSCIQPPTDPEEDRLMSQWFNLVNKKNALLRRQMQLNILEQEEDLSRRCELLARELRLSLGVDEWRKTPGQKRRERLLLQELLSAVNERDRLVQEMDEQERAIADDDAIERNLSQVEIQRKNNCILQ</sequence>
<dbReference type="Pfam" id="PF00307">
    <property type="entry name" value="CH"/>
    <property type="match status" value="1"/>
</dbReference>
<dbReference type="OrthoDB" id="5972258at2759"/>
<dbReference type="Gene3D" id="1.10.418.10">
    <property type="entry name" value="Calponin-like domain"/>
    <property type="match status" value="1"/>
</dbReference>
<evidence type="ECO:0000256" key="5">
    <source>
        <dbReference type="SAM" id="MobiDB-lite"/>
    </source>
</evidence>
<dbReference type="AlphaFoldDB" id="A0A2W1B5C6"/>
<keyword evidence="4" id="KW-0175">Coiled coil</keyword>
<evidence type="ECO:0000256" key="2">
    <source>
        <dbReference type="ARBA" id="ARBA00022553"/>
    </source>
</evidence>
<feature type="region of interest" description="Disordered" evidence="5">
    <location>
        <begin position="535"/>
        <end position="599"/>
    </location>
</feature>
<feature type="compositionally biased region" description="Basic and acidic residues" evidence="5">
    <location>
        <begin position="645"/>
        <end position="656"/>
    </location>
</feature>
<evidence type="ECO:0000256" key="3">
    <source>
        <dbReference type="ARBA" id="ARBA00022753"/>
    </source>
</evidence>
<feature type="domain" description="C2 NT-type" evidence="7">
    <location>
        <begin position="8"/>
        <end position="158"/>
    </location>
</feature>
<dbReference type="PROSITE" id="PS50021">
    <property type="entry name" value="CH"/>
    <property type="match status" value="1"/>
</dbReference>
<organism evidence="9 10">
    <name type="scientific">Helicoverpa armigera</name>
    <name type="common">Cotton bollworm</name>
    <name type="synonym">Heliothis armigera</name>
    <dbReference type="NCBI Taxonomy" id="29058"/>
    <lineage>
        <taxon>Eukaryota</taxon>
        <taxon>Metazoa</taxon>
        <taxon>Ecdysozoa</taxon>
        <taxon>Arthropoda</taxon>
        <taxon>Hexapoda</taxon>
        <taxon>Insecta</taxon>
        <taxon>Pterygota</taxon>
        <taxon>Neoptera</taxon>
        <taxon>Endopterygota</taxon>
        <taxon>Lepidoptera</taxon>
        <taxon>Glossata</taxon>
        <taxon>Ditrysia</taxon>
        <taxon>Noctuoidea</taxon>
        <taxon>Noctuidae</taxon>
        <taxon>Heliothinae</taxon>
        <taxon>Helicoverpa</taxon>
    </lineage>
</organism>
<dbReference type="SUPFAM" id="SSF47576">
    <property type="entry name" value="Calponin-homology domain, CH-domain"/>
    <property type="match status" value="1"/>
</dbReference>
<dbReference type="InterPro" id="IPR036872">
    <property type="entry name" value="CH_dom_sf"/>
</dbReference>
<keyword evidence="3" id="KW-0967">Endosome</keyword>
<dbReference type="GO" id="GO:0005768">
    <property type="term" value="C:endosome"/>
    <property type="evidence" value="ECO:0007669"/>
    <property type="project" value="UniProtKB-SubCell"/>
</dbReference>
<evidence type="ECO:0000256" key="4">
    <source>
        <dbReference type="ARBA" id="ARBA00023054"/>
    </source>
</evidence>
<dbReference type="InterPro" id="IPR050540">
    <property type="entry name" value="F-actin_Monoox_Mical"/>
</dbReference>
<dbReference type="InterPro" id="IPR001715">
    <property type="entry name" value="CH_dom"/>
</dbReference>
<dbReference type="Pfam" id="PF12130">
    <property type="entry name" value="bMERB_dom"/>
    <property type="match status" value="1"/>
</dbReference>
<feature type="compositionally biased region" description="Pro residues" evidence="5">
    <location>
        <begin position="716"/>
        <end position="725"/>
    </location>
</feature>
<evidence type="ECO:0000313" key="10">
    <source>
        <dbReference type="Proteomes" id="UP000249218"/>
    </source>
</evidence>
<feature type="region of interest" description="Disordered" evidence="5">
    <location>
        <begin position="800"/>
        <end position="819"/>
    </location>
</feature>
<feature type="compositionally biased region" description="Basic and acidic residues" evidence="5">
    <location>
        <begin position="575"/>
        <end position="586"/>
    </location>
</feature>
<accession>A0A2W1B5C6</accession>
<feature type="compositionally biased region" description="Basic and acidic residues" evidence="5">
    <location>
        <begin position="551"/>
        <end position="568"/>
    </location>
</feature>
<keyword evidence="2" id="KW-0597">Phosphoprotein</keyword>
<dbReference type="PROSITE" id="PS51840">
    <property type="entry name" value="C2_NT"/>
    <property type="match status" value="1"/>
</dbReference>
<dbReference type="EMBL" id="KZ150393">
    <property type="protein sequence ID" value="PZC71038.1"/>
    <property type="molecule type" value="Genomic_DNA"/>
</dbReference>
<dbReference type="InterPro" id="IPR019448">
    <property type="entry name" value="NT-C2"/>
</dbReference>
<comment type="subcellular location">
    <subcellularLocation>
        <location evidence="1">Endosome</location>
    </subcellularLocation>
</comment>
<feature type="domain" description="Calponin-homology (CH)" evidence="6">
    <location>
        <begin position="412"/>
        <end position="517"/>
    </location>
</feature>
<evidence type="ECO:0000259" key="8">
    <source>
        <dbReference type="PROSITE" id="PS51848"/>
    </source>
</evidence>
<feature type="compositionally biased region" description="Basic and acidic residues" evidence="5">
    <location>
        <begin position="867"/>
        <end position="879"/>
    </location>
</feature>
<dbReference type="InterPro" id="IPR022735">
    <property type="entry name" value="bMERB_dom"/>
</dbReference>
<feature type="compositionally biased region" description="Basic and acidic residues" evidence="5">
    <location>
        <begin position="904"/>
        <end position="917"/>
    </location>
</feature>
<dbReference type="Proteomes" id="UP000249218">
    <property type="component" value="Unassembled WGS sequence"/>
</dbReference>
<dbReference type="SMART" id="SM00033">
    <property type="entry name" value="CH"/>
    <property type="match status" value="1"/>
</dbReference>
<evidence type="ECO:0000313" key="9">
    <source>
        <dbReference type="EMBL" id="PZC71038.1"/>
    </source>
</evidence>
<feature type="compositionally biased region" description="Basic and acidic residues" evidence="5">
    <location>
        <begin position="381"/>
        <end position="400"/>
    </location>
</feature>
<feature type="compositionally biased region" description="Low complexity" evidence="5">
    <location>
        <begin position="280"/>
        <end position="294"/>
    </location>
</feature>
<dbReference type="FunFam" id="1.10.418.10:FF:000023">
    <property type="entry name" value="EH domain-binding protein 1 isoform X1"/>
    <property type="match status" value="1"/>
</dbReference>
<dbReference type="PANTHER" id="PTHR23167:SF46">
    <property type="entry name" value="EPS15 HOMOLOGY DOMAIN CONTAINING PROTEIN-BINDING PROTEIN 1, ISOFORM F"/>
    <property type="match status" value="1"/>
</dbReference>
<protein>
    <recommendedName>
        <fullName evidence="11">EH domain-binding protein 1</fullName>
    </recommendedName>
</protein>
<feature type="region of interest" description="Disordered" evidence="5">
    <location>
        <begin position="633"/>
        <end position="788"/>
    </location>
</feature>
<dbReference type="Pfam" id="PF10358">
    <property type="entry name" value="NT-C2"/>
    <property type="match status" value="1"/>
</dbReference>
<feature type="compositionally biased region" description="Basic and acidic residues" evidence="5">
    <location>
        <begin position="775"/>
        <end position="788"/>
    </location>
</feature>
<reference evidence="9 10" key="1">
    <citation type="journal article" date="2017" name="BMC Biol.">
        <title>Genomic innovations, transcriptional plasticity and gene loss underlying the evolution and divergence of two highly polyphagous and invasive Helicoverpa pest species.</title>
        <authorList>
            <person name="Pearce S.L."/>
            <person name="Clarke D.F."/>
            <person name="East P.D."/>
            <person name="Elfekih S."/>
            <person name="Gordon K.H."/>
            <person name="Jermiin L.S."/>
            <person name="McGaughran A."/>
            <person name="Oakeshott J.G."/>
            <person name="Papanikolaou A."/>
            <person name="Perera O.P."/>
            <person name="Rane R.V."/>
            <person name="Richards S."/>
            <person name="Tay W.T."/>
            <person name="Walsh T.K."/>
            <person name="Anderson A."/>
            <person name="Anderson C.J."/>
            <person name="Asgari S."/>
            <person name="Board P.G."/>
            <person name="Bretschneider A."/>
            <person name="Campbell P.M."/>
            <person name="Chertemps T."/>
            <person name="Christeller J.T."/>
            <person name="Coppin C.W."/>
            <person name="Downes S.J."/>
            <person name="Duan G."/>
            <person name="Farnsworth C.A."/>
            <person name="Good R.T."/>
            <person name="Han L.B."/>
            <person name="Han Y.C."/>
            <person name="Hatje K."/>
            <person name="Horne I."/>
            <person name="Huang Y.P."/>
            <person name="Hughes D.S."/>
            <person name="Jacquin-Joly E."/>
            <person name="James W."/>
            <person name="Jhangiani S."/>
            <person name="Kollmar M."/>
            <person name="Kuwar S.S."/>
            <person name="Li S."/>
            <person name="Liu N.Y."/>
            <person name="Maibeche M.T."/>
            <person name="Miller J.R."/>
            <person name="Montagne N."/>
            <person name="Perry T."/>
            <person name="Qu J."/>
            <person name="Song S.V."/>
            <person name="Sutton G.G."/>
            <person name="Vogel H."/>
            <person name="Walenz B.P."/>
            <person name="Xu W."/>
            <person name="Zhang H.J."/>
            <person name="Zou Z."/>
            <person name="Batterham P."/>
            <person name="Edwards O.R."/>
            <person name="Feyereisen R."/>
            <person name="Gibbs R.A."/>
            <person name="Heckel D.G."/>
            <person name="McGrath A."/>
            <person name="Robin C."/>
            <person name="Scherer S.E."/>
            <person name="Worley K.C."/>
            <person name="Wu Y.D."/>
        </authorList>
    </citation>
    <scope>NUCLEOTIDE SEQUENCE [LARGE SCALE GENOMIC DNA]</scope>
    <source>
        <strain evidence="9">Harm_GR_Male_#8</strain>
        <tissue evidence="9">Whole organism</tissue>
    </source>
</reference>
<proteinExistence type="predicted"/>
<feature type="region of interest" description="Disordered" evidence="5">
    <location>
        <begin position="380"/>
        <end position="400"/>
    </location>
</feature>